<dbReference type="InterPro" id="IPR009060">
    <property type="entry name" value="UBA-like_sf"/>
</dbReference>
<dbReference type="SUPFAM" id="SSF54713">
    <property type="entry name" value="Elongation factor Ts (EF-Ts), dimerisation domain"/>
    <property type="match status" value="1"/>
</dbReference>
<dbReference type="PROSITE" id="PS01127">
    <property type="entry name" value="EF_TS_2"/>
    <property type="match status" value="1"/>
</dbReference>
<accession>A0A2J0LEY1</accession>
<dbReference type="CDD" id="cd14275">
    <property type="entry name" value="UBA_EF-Ts"/>
    <property type="match status" value="1"/>
</dbReference>
<dbReference type="Gene3D" id="1.10.8.10">
    <property type="entry name" value="DNA helicase RuvA subunit, C-terminal domain"/>
    <property type="match status" value="1"/>
</dbReference>
<gene>
    <name evidence="5 7" type="primary">tsf</name>
    <name evidence="7" type="ORF">COW11_03440</name>
</gene>
<keyword evidence="3 5" id="KW-0251">Elongation factor</keyword>
<keyword evidence="5" id="KW-0963">Cytoplasm</keyword>
<dbReference type="InterPro" id="IPR036402">
    <property type="entry name" value="EF-Ts_dimer_sf"/>
</dbReference>
<evidence type="ECO:0000256" key="3">
    <source>
        <dbReference type="ARBA" id="ARBA00022768"/>
    </source>
</evidence>
<dbReference type="InterPro" id="IPR018101">
    <property type="entry name" value="Transl_elong_Ts_CS"/>
</dbReference>
<dbReference type="InterPro" id="IPR001816">
    <property type="entry name" value="Transl_elong_EFTs/EF1B"/>
</dbReference>
<organism evidence="7 8">
    <name type="scientific">Candidatus Taenaricola geysiri</name>
    <dbReference type="NCBI Taxonomy" id="1974752"/>
    <lineage>
        <taxon>Bacteria</taxon>
        <taxon>Pseudomonadati</taxon>
        <taxon>Candidatus Omnitrophota</taxon>
        <taxon>Candidatus Taenaricola</taxon>
    </lineage>
</organism>
<comment type="similarity">
    <text evidence="1 5">Belongs to the EF-Ts family.</text>
</comment>
<evidence type="ECO:0000313" key="7">
    <source>
        <dbReference type="EMBL" id="PIW66425.1"/>
    </source>
</evidence>
<dbReference type="GO" id="GO:0003746">
    <property type="term" value="F:translation elongation factor activity"/>
    <property type="evidence" value="ECO:0007669"/>
    <property type="project" value="UniProtKB-UniRule"/>
</dbReference>
<dbReference type="Gene3D" id="1.10.286.20">
    <property type="match status" value="1"/>
</dbReference>
<comment type="subcellular location">
    <subcellularLocation>
        <location evidence="5">Cytoplasm</location>
    </subcellularLocation>
</comment>
<evidence type="ECO:0000256" key="2">
    <source>
        <dbReference type="ARBA" id="ARBA00016956"/>
    </source>
</evidence>
<keyword evidence="4 5" id="KW-0648">Protein biosynthesis</keyword>
<dbReference type="InterPro" id="IPR014039">
    <property type="entry name" value="Transl_elong_EFTs/EF1B_dimer"/>
</dbReference>
<comment type="caution">
    <text evidence="7">The sequence shown here is derived from an EMBL/GenBank/DDBJ whole genome shotgun (WGS) entry which is preliminary data.</text>
</comment>
<reference evidence="7 8" key="1">
    <citation type="submission" date="2017-09" db="EMBL/GenBank/DDBJ databases">
        <title>Depth-based differentiation of microbial function through sediment-hosted aquifers and enrichment of novel symbionts in the deep terrestrial subsurface.</title>
        <authorList>
            <person name="Probst A.J."/>
            <person name="Ladd B."/>
            <person name="Jarett J.K."/>
            <person name="Geller-Mcgrath D.E."/>
            <person name="Sieber C.M."/>
            <person name="Emerson J.B."/>
            <person name="Anantharaman K."/>
            <person name="Thomas B.C."/>
            <person name="Malmstrom R."/>
            <person name="Stieglmeier M."/>
            <person name="Klingl A."/>
            <person name="Woyke T."/>
            <person name="Ryan C.M."/>
            <person name="Banfield J.F."/>
        </authorList>
    </citation>
    <scope>NUCLEOTIDE SEQUENCE [LARGE SCALE GENOMIC DNA]</scope>
    <source>
        <strain evidence="7">CG12_big_fil_rev_8_21_14_0_65_43_15</strain>
    </source>
</reference>
<dbReference type="PANTHER" id="PTHR11741:SF0">
    <property type="entry name" value="ELONGATION FACTOR TS, MITOCHONDRIAL"/>
    <property type="match status" value="1"/>
</dbReference>
<dbReference type="Proteomes" id="UP000231267">
    <property type="component" value="Unassembled WGS sequence"/>
</dbReference>
<dbReference type="Pfam" id="PF00889">
    <property type="entry name" value="EF_TS"/>
    <property type="match status" value="1"/>
</dbReference>
<dbReference type="PANTHER" id="PTHR11741">
    <property type="entry name" value="ELONGATION FACTOR TS"/>
    <property type="match status" value="1"/>
</dbReference>
<dbReference type="Gene3D" id="3.30.479.20">
    <property type="entry name" value="Elongation factor Ts, dimerisation domain"/>
    <property type="match status" value="1"/>
</dbReference>
<feature type="region of interest" description="Involved in Mg(2+) ion dislocation from EF-Tu" evidence="5">
    <location>
        <begin position="77"/>
        <end position="80"/>
    </location>
</feature>
<evidence type="ECO:0000256" key="5">
    <source>
        <dbReference type="HAMAP-Rule" id="MF_00050"/>
    </source>
</evidence>
<name>A0A2J0LEY1_9BACT</name>
<protein>
    <recommendedName>
        <fullName evidence="2 5">Elongation factor Ts</fullName>
        <shortName evidence="5">EF-Ts</shortName>
    </recommendedName>
</protein>
<dbReference type="HAMAP" id="MF_00050">
    <property type="entry name" value="EF_Ts"/>
    <property type="match status" value="1"/>
</dbReference>
<dbReference type="GO" id="GO:0005737">
    <property type="term" value="C:cytoplasm"/>
    <property type="evidence" value="ECO:0007669"/>
    <property type="project" value="UniProtKB-SubCell"/>
</dbReference>
<feature type="domain" description="Translation elongation factor EFTs/EF1B dimerisation" evidence="6">
    <location>
        <begin position="6"/>
        <end position="190"/>
    </location>
</feature>
<comment type="function">
    <text evidence="5">Associates with the EF-Tu.GDP complex and induces the exchange of GDP to GTP. It remains bound to the aminoacyl-tRNA.EF-Tu.GTP complex up to the GTP hydrolysis stage on the ribosome.</text>
</comment>
<evidence type="ECO:0000259" key="6">
    <source>
        <dbReference type="Pfam" id="PF00889"/>
    </source>
</evidence>
<dbReference type="SUPFAM" id="SSF46934">
    <property type="entry name" value="UBA-like"/>
    <property type="match status" value="1"/>
</dbReference>
<dbReference type="FunFam" id="1.10.8.10:FF:000001">
    <property type="entry name" value="Elongation factor Ts"/>
    <property type="match status" value="1"/>
</dbReference>
<evidence type="ECO:0000256" key="4">
    <source>
        <dbReference type="ARBA" id="ARBA00022917"/>
    </source>
</evidence>
<dbReference type="EMBL" id="PFGP01000081">
    <property type="protein sequence ID" value="PIW66425.1"/>
    <property type="molecule type" value="Genomic_DNA"/>
</dbReference>
<proteinExistence type="inferred from homology"/>
<evidence type="ECO:0000256" key="1">
    <source>
        <dbReference type="ARBA" id="ARBA00005532"/>
    </source>
</evidence>
<dbReference type="AlphaFoldDB" id="A0A2J0LEY1"/>
<sequence>MDLVRQLREKTSAGIMDCKAALAESDNNVDKAIELLRKKGAEMVTKKSQRTTNQGHIEAYIHHGGKIGVLVEVGCETDFVAKNEDFRRFAKDLAMQIAASSPKYVSREEVPAAALEAEREILKEQMEGKPVQAVEKAMPGKMEKFYQQICLLEQPFIRDPKIFIKDILASLVGKIGENIIIKRFARFQVGVE</sequence>
<evidence type="ECO:0000313" key="8">
    <source>
        <dbReference type="Proteomes" id="UP000231267"/>
    </source>
</evidence>